<name>F6XKJ1_CIOIN</name>
<dbReference type="InParanoid" id="F6XKJ1"/>
<accession>F6XKJ1</accession>
<evidence type="ECO:0000256" key="1">
    <source>
        <dbReference type="ARBA" id="ARBA00023002"/>
    </source>
</evidence>
<dbReference type="PROSITE" id="PS00061">
    <property type="entry name" value="ADH_SHORT"/>
    <property type="match status" value="1"/>
</dbReference>
<organism evidence="2 3">
    <name type="scientific">Ciona intestinalis</name>
    <name type="common">Transparent sea squirt</name>
    <name type="synonym">Ascidia intestinalis</name>
    <dbReference type="NCBI Taxonomy" id="7719"/>
    <lineage>
        <taxon>Eukaryota</taxon>
        <taxon>Metazoa</taxon>
        <taxon>Chordata</taxon>
        <taxon>Tunicata</taxon>
        <taxon>Ascidiacea</taxon>
        <taxon>Phlebobranchia</taxon>
        <taxon>Cionidae</taxon>
        <taxon>Ciona</taxon>
    </lineage>
</organism>
<dbReference type="Pfam" id="PF13561">
    <property type="entry name" value="adh_short_C2"/>
    <property type="match status" value="1"/>
</dbReference>
<reference evidence="2" key="3">
    <citation type="submission" date="2025-08" db="UniProtKB">
        <authorList>
            <consortium name="Ensembl"/>
        </authorList>
    </citation>
    <scope>IDENTIFICATION</scope>
</reference>
<dbReference type="Gene3D" id="3.40.50.720">
    <property type="entry name" value="NAD(P)-binding Rossmann-like Domain"/>
    <property type="match status" value="1"/>
</dbReference>
<reference evidence="2" key="4">
    <citation type="submission" date="2025-09" db="UniProtKB">
        <authorList>
            <consortium name="Ensembl"/>
        </authorList>
    </citation>
    <scope>IDENTIFICATION</scope>
</reference>
<dbReference type="PRINTS" id="PR00080">
    <property type="entry name" value="SDRFAMILY"/>
</dbReference>
<keyword evidence="3" id="KW-1185">Reference proteome</keyword>
<evidence type="ECO:0000313" key="3">
    <source>
        <dbReference type="Proteomes" id="UP000008144"/>
    </source>
</evidence>
<dbReference type="PRINTS" id="PR00081">
    <property type="entry name" value="GDHRDH"/>
</dbReference>
<dbReference type="InterPro" id="IPR020904">
    <property type="entry name" value="Sc_DH/Rdtase_CS"/>
</dbReference>
<keyword evidence="1" id="KW-0560">Oxidoreductase</keyword>
<dbReference type="AlphaFoldDB" id="F6XKJ1"/>
<reference evidence="2" key="2">
    <citation type="journal article" date="2008" name="Genome Biol.">
        <title>Improved genome assembly and evidence-based global gene model set for the chordate Ciona intestinalis: new insight into intron and operon populations.</title>
        <authorList>
            <person name="Satou Y."/>
            <person name="Mineta K."/>
            <person name="Ogasawara M."/>
            <person name="Sasakura Y."/>
            <person name="Shoguchi E."/>
            <person name="Ueno K."/>
            <person name="Yamada L."/>
            <person name="Matsumoto J."/>
            <person name="Wasserscheid J."/>
            <person name="Dewar K."/>
            <person name="Wiley G.B."/>
            <person name="Macmil S.L."/>
            <person name="Roe B.A."/>
            <person name="Zeller R.W."/>
            <person name="Hastings K.E."/>
            <person name="Lemaire P."/>
            <person name="Lindquist E."/>
            <person name="Endo T."/>
            <person name="Hotta K."/>
            <person name="Inaba K."/>
        </authorList>
    </citation>
    <scope>NUCLEOTIDE SEQUENCE [LARGE SCALE GENOMIC DNA]</scope>
    <source>
        <strain evidence="2">wild type</strain>
    </source>
</reference>
<dbReference type="OMA" id="NGACWDI"/>
<proteinExistence type="predicted"/>
<sequence>MAATKRVVLITGSATGIGAETAKGFAKEGASLCITGLPSQKDELAEVAKVCKENGSPHVLEVAADLRKQEDMYLLMNETIKTFGQLDVLVNNAGITVNGDLDQYTSEDFDKIFSVNVKAPTYLTKLAKPHLSKTKGNIVNMCSVVRECHIKNCLLYGMAKASLAYLTKSTAADFAENGIRCNAVSPGCIYGTDILKGILSDEFKQQYFDSCITKLRGRLATKSDVSDLIRFLASDKATMITGEIITIDGGKVLSL</sequence>
<dbReference type="GeneTree" id="ENSGT00940000164675"/>
<dbReference type="SUPFAM" id="SSF51735">
    <property type="entry name" value="NAD(P)-binding Rossmann-fold domains"/>
    <property type="match status" value="1"/>
</dbReference>
<dbReference type="GO" id="GO:0016491">
    <property type="term" value="F:oxidoreductase activity"/>
    <property type="evidence" value="ECO:0007669"/>
    <property type="project" value="UniProtKB-KW"/>
</dbReference>
<reference evidence="3" key="1">
    <citation type="journal article" date="2002" name="Science">
        <title>The draft genome of Ciona intestinalis: insights into chordate and vertebrate origins.</title>
        <authorList>
            <person name="Dehal P."/>
            <person name="Satou Y."/>
            <person name="Campbell R.K."/>
            <person name="Chapman J."/>
            <person name="Degnan B."/>
            <person name="De Tomaso A."/>
            <person name="Davidson B."/>
            <person name="Di Gregorio A."/>
            <person name="Gelpke M."/>
            <person name="Goodstein D.M."/>
            <person name="Harafuji N."/>
            <person name="Hastings K.E."/>
            <person name="Ho I."/>
            <person name="Hotta K."/>
            <person name="Huang W."/>
            <person name="Kawashima T."/>
            <person name="Lemaire P."/>
            <person name="Martinez D."/>
            <person name="Meinertzhagen I.A."/>
            <person name="Necula S."/>
            <person name="Nonaka M."/>
            <person name="Putnam N."/>
            <person name="Rash S."/>
            <person name="Saiga H."/>
            <person name="Satake M."/>
            <person name="Terry A."/>
            <person name="Yamada L."/>
            <person name="Wang H.G."/>
            <person name="Awazu S."/>
            <person name="Azumi K."/>
            <person name="Boore J."/>
            <person name="Branno M."/>
            <person name="Chin-Bow S."/>
            <person name="DeSantis R."/>
            <person name="Doyle S."/>
            <person name="Francino P."/>
            <person name="Keys D.N."/>
            <person name="Haga S."/>
            <person name="Hayashi H."/>
            <person name="Hino K."/>
            <person name="Imai K.S."/>
            <person name="Inaba K."/>
            <person name="Kano S."/>
            <person name="Kobayashi K."/>
            <person name="Kobayashi M."/>
            <person name="Lee B.I."/>
            <person name="Makabe K.W."/>
            <person name="Manohar C."/>
            <person name="Matassi G."/>
            <person name="Medina M."/>
            <person name="Mochizuki Y."/>
            <person name="Mount S."/>
            <person name="Morishita T."/>
            <person name="Miura S."/>
            <person name="Nakayama A."/>
            <person name="Nishizaka S."/>
            <person name="Nomoto H."/>
            <person name="Ohta F."/>
            <person name="Oishi K."/>
            <person name="Rigoutsos I."/>
            <person name="Sano M."/>
            <person name="Sasaki A."/>
            <person name="Sasakura Y."/>
            <person name="Shoguchi E."/>
            <person name="Shin-i T."/>
            <person name="Spagnuolo A."/>
            <person name="Stainier D."/>
            <person name="Suzuki M.M."/>
            <person name="Tassy O."/>
            <person name="Takatori N."/>
            <person name="Tokuoka M."/>
            <person name="Yagi K."/>
            <person name="Yoshizaki F."/>
            <person name="Wada S."/>
            <person name="Zhang C."/>
            <person name="Hyatt P.D."/>
            <person name="Larimer F."/>
            <person name="Detter C."/>
            <person name="Doggett N."/>
            <person name="Glavina T."/>
            <person name="Hawkins T."/>
            <person name="Richardson P."/>
            <person name="Lucas S."/>
            <person name="Kohara Y."/>
            <person name="Levine M."/>
            <person name="Satoh N."/>
            <person name="Rokhsar D.S."/>
        </authorList>
    </citation>
    <scope>NUCLEOTIDE SEQUENCE [LARGE SCALE GENOMIC DNA]</scope>
</reference>
<dbReference type="Proteomes" id="UP000008144">
    <property type="component" value="Chromosome 8"/>
</dbReference>
<dbReference type="PANTHER" id="PTHR43975">
    <property type="entry name" value="ZGC:101858"/>
    <property type="match status" value="1"/>
</dbReference>
<dbReference type="EMBL" id="EAAA01002668">
    <property type="status" value="NOT_ANNOTATED_CDS"/>
    <property type="molecule type" value="Genomic_DNA"/>
</dbReference>
<evidence type="ECO:0000313" key="2">
    <source>
        <dbReference type="Ensembl" id="ENSCINP00000007049.3"/>
    </source>
</evidence>
<dbReference type="InterPro" id="IPR036291">
    <property type="entry name" value="NAD(P)-bd_dom_sf"/>
</dbReference>
<dbReference type="HOGENOM" id="CLU_010194_1_2_1"/>
<dbReference type="InterPro" id="IPR002347">
    <property type="entry name" value="SDR_fam"/>
</dbReference>
<protein>
    <submittedName>
        <fullName evidence="2">Uncharacterized protein</fullName>
    </submittedName>
</protein>
<dbReference type="STRING" id="7719.ENSCINP00000007049"/>
<dbReference type="Ensembl" id="ENSCINT00000007049.3">
    <property type="protein sequence ID" value="ENSCINP00000007049.3"/>
    <property type="gene ID" value="ENSCING00000013251.2"/>
</dbReference>
<dbReference type="FunFam" id="3.40.50.720:FF:000084">
    <property type="entry name" value="Short-chain dehydrogenase reductase"/>
    <property type="match status" value="1"/>
</dbReference>
<dbReference type="PANTHER" id="PTHR43975:SF2">
    <property type="entry name" value="EG:BACR7A4.14 PROTEIN-RELATED"/>
    <property type="match status" value="1"/>
</dbReference>